<evidence type="ECO:0000313" key="1">
    <source>
        <dbReference type="EMBL" id="SUU91269.1"/>
    </source>
</evidence>
<proteinExistence type="predicted"/>
<organism evidence="1 2">
    <name type="scientific">Aminobacter aminovorans</name>
    <name type="common">Chelatobacter heintzii</name>
    <dbReference type="NCBI Taxonomy" id="83263"/>
    <lineage>
        <taxon>Bacteria</taxon>
        <taxon>Pseudomonadati</taxon>
        <taxon>Pseudomonadota</taxon>
        <taxon>Alphaproteobacteria</taxon>
        <taxon>Hyphomicrobiales</taxon>
        <taxon>Phyllobacteriaceae</taxon>
        <taxon>Aminobacter</taxon>
    </lineage>
</organism>
<dbReference type="AlphaFoldDB" id="A0A380WQN4"/>
<reference evidence="1 2" key="1">
    <citation type="submission" date="2018-06" db="EMBL/GenBank/DDBJ databases">
        <authorList>
            <consortium name="Pathogen Informatics"/>
            <person name="Doyle S."/>
        </authorList>
    </citation>
    <scope>NUCLEOTIDE SEQUENCE [LARGE SCALE GENOMIC DNA]</scope>
    <source>
        <strain evidence="1 2">NCTC10684</strain>
    </source>
</reference>
<protein>
    <submittedName>
        <fullName evidence="1">Uncharacterized protein</fullName>
    </submittedName>
</protein>
<gene>
    <name evidence="1" type="ORF">NCTC10684_04532</name>
</gene>
<evidence type="ECO:0000313" key="2">
    <source>
        <dbReference type="Proteomes" id="UP000254701"/>
    </source>
</evidence>
<name>A0A380WQN4_AMIAI</name>
<accession>A0A380WQN4</accession>
<dbReference type="EMBL" id="UFSM01000001">
    <property type="protein sequence ID" value="SUU91269.1"/>
    <property type="molecule type" value="Genomic_DNA"/>
</dbReference>
<dbReference type="Proteomes" id="UP000254701">
    <property type="component" value="Unassembled WGS sequence"/>
</dbReference>
<sequence length="44" mass="4474">MSTIARELGISFGTSPTGPLNAITDVQAWPSAIAPFARATSTPA</sequence>